<reference evidence="2" key="1">
    <citation type="journal article" date="2019" name="Int. J. Syst. Evol. Microbiol.">
        <title>The Global Catalogue of Microorganisms (GCM) 10K type strain sequencing project: providing services to taxonomists for standard genome sequencing and annotation.</title>
        <authorList>
            <consortium name="The Broad Institute Genomics Platform"/>
            <consortium name="The Broad Institute Genome Sequencing Center for Infectious Disease"/>
            <person name="Wu L."/>
            <person name="Ma J."/>
        </authorList>
    </citation>
    <scope>NUCLEOTIDE SEQUENCE [LARGE SCALE GENOMIC DNA]</scope>
    <source>
        <strain evidence="2">CCUG 62974</strain>
    </source>
</reference>
<protein>
    <submittedName>
        <fullName evidence="1">PBSX family phage terminase large subunit</fullName>
    </submittedName>
</protein>
<dbReference type="Gene3D" id="3.30.420.280">
    <property type="match status" value="1"/>
</dbReference>
<organism evidence="1 2">
    <name type="scientific">Streptosporangium algeriense</name>
    <dbReference type="NCBI Taxonomy" id="1682748"/>
    <lineage>
        <taxon>Bacteria</taxon>
        <taxon>Bacillati</taxon>
        <taxon>Actinomycetota</taxon>
        <taxon>Actinomycetes</taxon>
        <taxon>Streptosporangiales</taxon>
        <taxon>Streptosporangiaceae</taxon>
        <taxon>Streptosporangium</taxon>
    </lineage>
</organism>
<dbReference type="NCBIfam" id="TIGR01547">
    <property type="entry name" value="phage_term_2"/>
    <property type="match status" value="1"/>
</dbReference>
<accession>A0ABW3DKI0</accession>
<comment type="caution">
    <text evidence="1">The sequence shown here is derived from an EMBL/GenBank/DDBJ whole genome shotgun (WGS) entry which is preliminary data.</text>
</comment>
<dbReference type="EMBL" id="JBHTHX010000083">
    <property type="protein sequence ID" value="MFD0883861.1"/>
    <property type="molecule type" value="Genomic_DNA"/>
</dbReference>
<dbReference type="Pfam" id="PF03237">
    <property type="entry name" value="Terminase_6N"/>
    <property type="match status" value="1"/>
</dbReference>
<dbReference type="InterPro" id="IPR006437">
    <property type="entry name" value="Phage_terminase_lsu"/>
</dbReference>
<dbReference type="InterPro" id="IPR027417">
    <property type="entry name" value="P-loop_NTPase"/>
</dbReference>
<sequence length="419" mass="46823">MSDIDLAQVTSALSPKQIRSVVEAEARINLWEGSVRSGKTIASLLKWLMFVANPPRGGELVMVGRTRDSIFRNAFGPLMNPDIFGTLASQVHYNNGAPTATILGRTVHVLGANDAKAEPKVRGMTGAGAYVDEGTMIPKDFFDQLNARCSVPGARLFVTTNPDNPAHWLRKQYMLRPTETSLRSWHFQLDDNPHLPAEYVATLKSTYVGLWYRRFILGHWVQAEGAVYDMWDESRHVVDVLPPIVQWIACGIDYGTTNPFAALVLGLGDDGRLYLTREWRYDSKLKRRSLTDAEYSQRLRDWLGQGSWPQYIVVDPSAASFRAQLHQDGVTSTLGDNEVLPGIRTVASLLATDRLRVHRRCTGFIEEAPGYSWDDKKAEEGIDEPIKAADHSLDGGRYGIHTTRAIWQYQLRAPSLIAA</sequence>
<name>A0ABW3DKI0_9ACTN</name>
<evidence type="ECO:0000313" key="1">
    <source>
        <dbReference type="EMBL" id="MFD0883861.1"/>
    </source>
</evidence>
<keyword evidence="2" id="KW-1185">Reference proteome</keyword>
<dbReference type="Gene3D" id="3.40.50.300">
    <property type="entry name" value="P-loop containing nucleotide triphosphate hydrolases"/>
    <property type="match status" value="1"/>
</dbReference>
<dbReference type="Proteomes" id="UP001597024">
    <property type="component" value="Unassembled WGS sequence"/>
</dbReference>
<gene>
    <name evidence="1" type="ORF">ACFQ08_04725</name>
</gene>
<proteinExistence type="predicted"/>
<evidence type="ECO:0000313" key="2">
    <source>
        <dbReference type="Proteomes" id="UP001597024"/>
    </source>
</evidence>